<keyword evidence="2" id="KW-1185">Reference proteome</keyword>
<sequence>MNEKVIFELPHIKLVQSEKMEIIVAVEDTELNDYVEDFLWDNYGLDEYGIVENEKDNLTCYYNYYEVKDLELLIEALKSLDVKEIVRIFAINN</sequence>
<accession>A0ABT6XSG8</accession>
<proteinExistence type="predicted"/>
<protein>
    <recommendedName>
        <fullName evidence="3">DUF4265 domain-containing protein</fullName>
    </recommendedName>
</protein>
<evidence type="ECO:0000313" key="1">
    <source>
        <dbReference type="EMBL" id="MDI9257925.1"/>
    </source>
</evidence>
<evidence type="ECO:0000313" key="2">
    <source>
        <dbReference type="Proteomes" id="UP001230035"/>
    </source>
</evidence>
<reference evidence="1 2" key="1">
    <citation type="submission" date="2023-05" db="EMBL/GenBank/DDBJ databases">
        <title>Flavobacterium sedimenti sp. nov., isolated from the sediment.</title>
        <authorList>
            <person name="Wu N."/>
        </authorList>
    </citation>
    <scope>NUCLEOTIDE SEQUENCE [LARGE SCALE GENOMIC DNA]</scope>
    <source>
        <strain evidence="1 2">YZ-48</strain>
    </source>
</reference>
<dbReference type="EMBL" id="JASGBP010000007">
    <property type="protein sequence ID" value="MDI9257925.1"/>
    <property type="molecule type" value="Genomic_DNA"/>
</dbReference>
<evidence type="ECO:0008006" key="3">
    <source>
        <dbReference type="Google" id="ProtNLM"/>
    </source>
</evidence>
<comment type="caution">
    <text evidence="1">The sequence shown here is derived from an EMBL/GenBank/DDBJ whole genome shotgun (WGS) entry which is preliminary data.</text>
</comment>
<name>A0ABT6XSG8_9FLAO</name>
<gene>
    <name evidence="1" type="ORF">QHT84_10920</name>
</gene>
<organism evidence="1 2">
    <name type="scientific">Flavobacterium sedimenticola</name>
    <dbReference type="NCBI Taxonomy" id="3043286"/>
    <lineage>
        <taxon>Bacteria</taxon>
        <taxon>Pseudomonadati</taxon>
        <taxon>Bacteroidota</taxon>
        <taxon>Flavobacteriia</taxon>
        <taxon>Flavobacteriales</taxon>
        <taxon>Flavobacteriaceae</taxon>
        <taxon>Flavobacterium</taxon>
    </lineage>
</organism>
<dbReference type="RefSeq" id="WP_283239602.1">
    <property type="nucleotide sequence ID" value="NZ_JASGBP010000007.1"/>
</dbReference>
<dbReference type="Proteomes" id="UP001230035">
    <property type="component" value="Unassembled WGS sequence"/>
</dbReference>